<reference evidence="2 3" key="1">
    <citation type="submission" date="2018-06" db="EMBL/GenBank/DDBJ databases">
        <authorList>
            <consortium name="Pathogen Informatics"/>
            <person name="Doyle S."/>
        </authorList>
    </citation>
    <scope>NUCLEOTIDE SEQUENCE [LARGE SCALE GENOMIC DNA]</scope>
    <source>
        <strain evidence="2 3">NCTC10005</strain>
    </source>
</reference>
<gene>
    <name evidence="2" type="ORF">NCTC10005_01964</name>
</gene>
<dbReference type="EMBL" id="UGJB01000004">
    <property type="protein sequence ID" value="STQ09259.1"/>
    <property type="molecule type" value="Genomic_DNA"/>
</dbReference>
<keyword evidence="1" id="KW-1133">Transmembrane helix</keyword>
<evidence type="ECO:0000313" key="3">
    <source>
        <dbReference type="Proteomes" id="UP000255106"/>
    </source>
</evidence>
<keyword evidence="1" id="KW-0812">Transmembrane</keyword>
<organism evidence="2 3">
    <name type="scientific">Enterobacter cloacae</name>
    <dbReference type="NCBI Taxonomy" id="550"/>
    <lineage>
        <taxon>Bacteria</taxon>
        <taxon>Pseudomonadati</taxon>
        <taxon>Pseudomonadota</taxon>
        <taxon>Gammaproteobacteria</taxon>
        <taxon>Enterobacterales</taxon>
        <taxon>Enterobacteriaceae</taxon>
        <taxon>Enterobacter</taxon>
        <taxon>Enterobacter cloacae complex</taxon>
    </lineage>
</organism>
<feature type="transmembrane region" description="Helical" evidence="1">
    <location>
        <begin position="87"/>
        <end position="106"/>
    </location>
</feature>
<dbReference type="Proteomes" id="UP000255106">
    <property type="component" value="Unassembled WGS sequence"/>
</dbReference>
<name>A0A377LT04_ENTCL</name>
<proteinExistence type="predicted"/>
<protein>
    <submittedName>
        <fullName evidence="2">Uncharacterized protein</fullName>
    </submittedName>
</protein>
<dbReference type="AlphaFoldDB" id="A0A377LT04"/>
<evidence type="ECO:0000313" key="2">
    <source>
        <dbReference type="EMBL" id="STQ09259.1"/>
    </source>
</evidence>
<keyword evidence="1" id="KW-0472">Membrane</keyword>
<accession>A0A377LT04</accession>
<sequence length="113" mass="12417">MELCRHRLQFFHLGERQFVISVFTPVRLAIHGVEVKTVFGRFFAPVRALGDTDSFHDQPPIERVDVPVALRCMLVCFATDSPNPPRVMVLVVAGFGAIAVFGTVTVRPGVAAP</sequence>
<evidence type="ECO:0000256" key="1">
    <source>
        <dbReference type="SAM" id="Phobius"/>
    </source>
</evidence>